<dbReference type="PROSITE" id="PS50157">
    <property type="entry name" value="ZINC_FINGER_C2H2_2"/>
    <property type="match status" value="3"/>
</dbReference>
<name>A0AAV4W1S4_9ARAC</name>
<evidence type="ECO:0000313" key="9">
    <source>
        <dbReference type="EMBL" id="GIY76671.1"/>
    </source>
</evidence>
<dbReference type="InterPro" id="IPR013087">
    <property type="entry name" value="Znf_C2H2_type"/>
</dbReference>
<dbReference type="Pfam" id="PF00096">
    <property type="entry name" value="zf-C2H2"/>
    <property type="match status" value="2"/>
</dbReference>
<evidence type="ECO:0000256" key="1">
    <source>
        <dbReference type="ARBA" id="ARBA00004123"/>
    </source>
</evidence>
<evidence type="ECO:0000256" key="7">
    <source>
        <dbReference type="PROSITE-ProRule" id="PRU00042"/>
    </source>
</evidence>
<keyword evidence="5" id="KW-0862">Zinc</keyword>
<feature type="domain" description="C2H2-type" evidence="8">
    <location>
        <begin position="378"/>
        <end position="405"/>
    </location>
</feature>
<dbReference type="EMBL" id="BPLQ01014037">
    <property type="protein sequence ID" value="GIY76671.1"/>
    <property type="molecule type" value="Genomic_DNA"/>
</dbReference>
<comment type="caution">
    <text evidence="9">The sequence shown here is derived from an EMBL/GenBank/DDBJ whole genome shotgun (WGS) entry which is preliminary data.</text>
</comment>
<sequence length="436" mass="49335">MYGCNPETSDILFPAMHPFQENEPKSTQLQLPSEASKVFINQNLQNFQPSNSEQPPNISMSIAEPGFLPVFQETFAQRNTTLNPRAQPSNASSQMAFLEMSRTNEMSHFSSVCPNFGETESTLTNQLPQFPETSVETPILGTQNAQYNPMDPIPQIDSLHQTESFSSFDPFICDIHSKNRSISGNSLWGNRESNILNLYETGNPNYFTDYISLPSTSQVSMQNRESHAAKLCAVKINEDKNTSKNKHGTDFSYGISDSVSYTSSTIQTQQSNFGSGIINSNTEPSAWEYSSPVTYSSETYNARNISTTTTAKESTVDCNEHSPDKMLNRNSSVFKQNLDTPPGKPRRNTYSCSKCPKLFYRKDYLESHERHHDVERPYACHYCGRTYTQSYHLRDHIRTHTGEKPYECMHCGKRFADCSSRSYHIRVSHPADKTDP</sequence>
<keyword evidence="6" id="KW-0539">Nucleus</keyword>
<evidence type="ECO:0000256" key="5">
    <source>
        <dbReference type="ARBA" id="ARBA00022833"/>
    </source>
</evidence>
<evidence type="ECO:0000256" key="2">
    <source>
        <dbReference type="ARBA" id="ARBA00022723"/>
    </source>
</evidence>
<dbReference type="PANTHER" id="PTHR16515:SF49">
    <property type="entry name" value="GASTRULA ZINC FINGER PROTEIN XLCGF49.1-LIKE-RELATED"/>
    <property type="match status" value="1"/>
</dbReference>
<dbReference type="InterPro" id="IPR036236">
    <property type="entry name" value="Znf_C2H2_sf"/>
</dbReference>
<dbReference type="GO" id="GO:0005634">
    <property type="term" value="C:nucleus"/>
    <property type="evidence" value="ECO:0007669"/>
    <property type="project" value="UniProtKB-SubCell"/>
</dbReference>
<evidence type="ECO:0000256" key="4">
    <source>
        <dbReference type="ARBA" id="ARBA00022771"/>
    </source>
</evidence>
<comment type="subcellular location">
    <subcellularLocation>
        <location evidence="1">Nucleus</location>
    </subcellularLocation>
</comment>
<dbReference type="Proteomes" id="UP001054837">
    <property type="component" value="Unassembled WGS sequence"/>
</dbReference>
<dbReference type="AlphaFoldDB" id="A0AAV4W1S4"/>
<dbReference type="GO" id="GO:0006355">
    <property type="term" value="P:regulation of DNA-templated transcription"/>
    <property type="evidence" value="ECO:0007669"/>
    <property type="project" value="UniProtKB-ARBA"/>
</dbReference>
<protein>
    <recommendedName>
        <fullName evidence="8">C2H2-type domain-containing protein</fullName>
    </recommendedName>
</protein>
<dbReference type="FunFam" id="3.30.160.60:FF:000271">
    <property type="entry name" value="Zinc finger protein 662"/>
    <property type="match status" value="1"/>
</dbReference>
<dbReference type="InterPro" id="IPR050331">
    <property type="entry name" value="Zinc_finger"/>
</dbReference>
<dbReference type="GO" id="GO:0008270">
    <property type="term" value="F:zinc ion binding"/>
    <property type="evidence" value="ECO:0007669"/>
    <property type="project" value="UniProtKB-KW"/>
</dbReference>
<dbReference type="PROSITE" id="PS00028">
    <property type="entry name" value="ZINC_FINGER_C2H2_1"/>
    <property type="match status" value="3"/>
</dbReference>
<keyword evidence="3" id="KW-0677">Repeat</keyword>
<accession>A0AAV4W1S4</accession>
<gene>
    <name evidence="9" type="ORF">CDAR_116461</name>
</gene>
<evidence type="ECO:0000313" key="10">
    <source>
        <dbReference type="Proteomes" id="UP001054837"/>
    </source>
</evidence>
<dbReference type="FunFam" id="3.30.160.60:FF:002343">
    <property type="entry name" value="Zinc finger protein 33A"/>
    <property type="match status" value="1"/>
</dbReference>
<organism evidence="9 10">
    <name type="scientific">Caerostris darwini</name>
    <dbReference type="NCBI Taxonomy" id="1538125"/>
    <lineage>
        <taxon>Eukaryota</taxon>
        <taxon>Metazoa</taxon>
        <taxon>Ecdysozoa</taxon>
        <taxon>Arthropoda</taxon>
        <taxon>Chelicerata</taxon>
        <taxon>Arachnida</taxon>
        <taxon>Araneae</taxon>
        <taxon>Araneomorphae</taxon>
        <taxon>Entelegynae</taxon>
        <taxon>Araneoidea</taxon>
        <taxon>Araneidae</taxon>
        <taxon>Caerostris</taxon>
    </lineage>
</organism>
<keyword evidence="2" id="KW-0479">Metal-binding</keyword>
<evidence type="ECO:0000259" key="8">
    <source>
        <dbReference type="PROSITE" id="PS50157"/>
    </source>
</evidence>
<evidence type="ECO:0000256" key="3">
    <source>
        <dbReference type="ARBA" id="ARBA00022737"/>
    </source>
</evidence>
<keyword evidence="10" id="KW-1185">Reference proteome</keyword>
<reference evidence="9 10" key="1">
    <citation type="submission" date="2021-06" db="EMBL/GenBank/DDBJ databases">
        <title>Caerostris darwini draft genome.</title>
        <authorList>
            <person name="Kono N."/>
            <person name="Arakawa K."/>
        </authorList>
    </citation>
    <scope>NUCLEOTIDE SEQUENCE [LARGE SCALE GENOMIC DNA]</scope>
</reference>
<dbReference type="PANTHER" id="PTHR16515">
    <property type="entry name" value="PR DOMAIN ZINC FINGER PROTEIN"/>
    <property type="match status" value="1"/>
</dbReference>
<evidence type="ECO:0000256" key="6">
    <source>
        <dbReference type="ARBA" id="ARBA00023242"/>
    </source>
</evidence>
<dbReference type="SMART" id="SM00355">
    <property type="entry name" value="ZnF_C2H2"/>
    <property type="match status" value="3"/>
</dbReference>
<keyword evidence="4 7" id="KW-0863">Zinc-finger</keyword>
<dbReference type="Gene3D" id="3.30.160.60">
    <property type="entry name" value="Classic Zinc Finger"/>
    <property type="match status" value="3"/>
</dbReference>
<feature type="domain" description="C2H2-type" evidence="8">
    <location>
        <begin position="406"/>
        <end position="434"/>
    </location>
</feature>
<dbReference type="SUPFAM" id="SSF57667">
    <property type="entry name" value="beta-beta-alpha zinc fingers"/>
    <property type="match status" value="2"/>
</dbReference>
<proteinExistence type="predicted"/>
<feature type="domain" description="C2H2-type" evidence="8">
    <location>
        <begin position="350"/>
        <end position="377"/>
    </location>
</feature>